<dbReference type="PANTHER" id="PTHR11735:SF11">
    <property type="entry name" value="TRNA THREONYLCARBAMOYLADENOSINE BIOSYNTHESIS PROTEIN TSAB"/>
    <property type="match status" value="1"/>
</dbReference>
<dbReference type="Pfam" id="PF00814">
    <property type="entry name" value="TsaD"/>
    <property type="match status" value="1"/>
</dbReference>
<dbReference type="GO" id="GO:0005829">
    <property type="term" value="C:cytosol"/>
    <property type="evidence" value="ECO:0007669"/>
    <property type="project" value="TreeGrafter"/>
</dbReference>
<organism evidence="2">
    <name type="scientific">uncultured Fidelibacterota bacterium HF0500_01L02</name>
    <dbReference type="NCBI Taxonomy" id="710790"/>
    <lineage>
        <taxon>Bacteria</taxon>
        <taxon>Pseudomonadati</taxon>
        <taxon>Fidelibacterota</taxon>
        <taxon>environmental samples</taxon>
    </lineage>
</organism>
<name>E0XXZ9_9BACT</name>
<dbReference type="EMBL" id="GU474916">
    <property type="protein sequence ID" value="ADI19290.1"/>
    <property type="molecule type" value="Genomic_DNA"/>
</dbReference>
<dbReference type="NCBIfam" id="TIGR03725">
    <property type="entry name" value="T6A_YeaZ"/>
    <property type="match status" value="1"/>
</dbReference>
<evidence type="ECO:0000259" key="1">
    <source>
        <dbReference type="Pfam" id="PF00814"/>
    </source>
</evidence>
<dbReference type="GO" id="GO:0008233">
    <property type="term" value="F:peptidase activity"/>
    <property type="evidence" value="ECO:0007669"/>
    <property type="project" value="UniProtKB-KW"/>
</dbReference>
<dbReference type="GO" id="GO:0006508">
    <property type="term" value="P:proteolysis"/>
    <property type="evidence" value="ECO:0007669"/>
    <property type="project" value="UniProtKB-KW"/>
</dbReference>
<dbReference type="InterPro" id="IPR043129">
    <property type="entry name" value="ATPase_NBD"/>
</dbReference>
<sequence length="219" mass="24687">MNLIQEKSESLVFRMNIISIETASDWCGIAFIKDGICLFKVEQQIPREHAEKLPIFYESLKNKTDLDKIDLDAIAISIGPGSFTGLRVGLGFAKGLAFAKDLPIVPVPTLQTIAANSELKGKFSVFLYSHRDIIYYQKFEDSEAVTEEKAIAWSNFDHSGVGVHYQCNKLMTGENYKSVLPSVEKVGQLAEEHYESWVVKKPYDLVPNYISPFELESKK</sequence>
<dbReference type="InterPro" id="IPR022496">
    <property type="entry name" value="T6A_TsaB"/>
</dbReference>
<proteinExistence type="predicted"/>
<accession>E0XXZ9</accession>
<reference evidence="2" key="1">
    <citation type="journal article" date="2011" name="Environ. Microbiol.">
        <title>Time-series analyses of Monterey Bay coastal microbial picoplankton using a 'genome proxy' microarray.</title>
        <authorList>
            <person name="Rich V.I."/>
            <person name="Pham V.D."/>
            <person name="Eppley J."/>
            <person name="Shi Y."/>
            <person name="DeLong E.F."/>
        </authorList>
    </citation>
    <scope>NUCLEOTIDE SEQUENCE</scope>
</reference>
<protein>
    <submittedName>
        <fullName evidence="2">Inactive homolog of metal-dependent proteases, putative molecular chaperone</fullName>
    </submittedName>
</protein>
<dbReference type="AlphaFoldDB" id="E0XXZ9"/>
<evidence type="ECO:0000313" key="2">
    <source>
        <dbReference type="EMBL" id="ADI19290.1"/>
    </source>
</evidence>
<keyword evidence="2" id="KW-0645">Protease</keyword>
<dbReference type="GO" id="GO:0002949">
    <property type="term" value="P:tRNA threonylcarbamoyladenosine modification"/>
    <property type="evidence" value="ECO:0007669"/>
    <property type="project" value="InterPro"/>
</dbReference>
<dbReference type="Gene3D" id="3.30.420.40">
    <property type="match status" value="1"/>
</dbReference>
<dbReference type="SUPFAM" id="SSF53067">
    <property type="entry name" value="Actin-like ATPase domain"/>
    <property type="match status" value="1"/>
</dbReference>
<dbReference type="InterPro" id="IPR000905">
    <property type="entry name" value="Gcp-like_dom"/>
</dbReference>
<dbReference type="PANTHER" id="PTHR11735">
    <property type="entry name" value="TRNA N6-ADENOSINE THREONYLCARBAMOYLTRANSFERASE"/>
    <property type="match status" value="1"/>
</dbReference>
<feature type="domain" description="Gcp-like" evidence="1">
    <location>
        <begin position="47"/>
        <end position="136"/>
    </location>
</feature>
<keyword evidence="2" id="KW-0378">Hydrolase</keyword>